<evidence type="ECO:0000259" key="3">
    <source>
        <dbReference type="Pfam" id="PF01522"/>
    </source>
</evidence>
<comment type="caution">
    <text evidence="4">The sequence shown here is derived from an EMBL/GenBank/DDBJ whole genome shotgun (WGS) entry which is preliminary data.</text>
</comment>
<dbReference type="GO" id="GO:0016810">
    <property type="term" value="F:hydrolase activity, acting on carbon-nitrogen (but not peptide) bonds"/>
    <property type="evidence" value="ECO:0007669"/>
    <property type="project" value="InterPro"/>
</dbReference>
<sequence>MRLTAGSVALALLVAAPFAAAQLGPNYKCDPATCKLPACYCASTQPPVANPPQFLMLTYDDSIQAAVWPQAQALLNRKNPNGCPVKATWYTQVLYSDPYLVSQWYAQGNEVADHSVTHAPIFAGTYAEVEGMRKWANEYAGIPLGKIKGFRFPYLNYTTDAIAMLAKMGFEYESSMASGTGDMVWPYTLDYGTVNDCLGTAPACGKELNAKGLWEVPMYSTTGPNGIAQLMDPYNLPTLDAPQSPEQVTANYRTTFDAHYAASRVPFGVYLHPTWIGKSVPVGTAANPTAIQDGTPKAAAVAAFLDYAMSKPDTWMVTASQMVEYMKNPVPASQLAAQPYMSCTPNPAPPNTVCNGLAGDAAAGNAAPETCNLVSGSFRSCYGCPAEAPTLENPSPPTTSTRKRVPTTCDSLWWDPVAGTCLCTADTCKYTDTARPVNLDPASLNAAAANGTTPAGGAANNGTTTPAPGDKQAANSAASVTVTNAMAAAAVGVLAAGFAAW</sequence>
<name>A0A507DXC5_9FUNG</name>
<dbReference type="SUPFAM" id="SSF88713">
    <property type="entry name" value="Glycoside hydrolase/deacetylase"/>
    <property type="match status" value="1"/>
</dbReference>
<evidence type="ECO:0000256" key="1">
    <source>
        <dbReference type="SAM" id="MobiDB-lite"/>
    </source>
</evidence>
<dbReference type="EMBL" id="QEAQ01000105">
    <property type="protein sequence ID" value="TPX55530.1"/>
    <property type="molecule type" value="Genomic_DNA"/>
</dbReference>
<proteinExistence type="predicted"/>
<dbReference type="Pfam" id="PF01522">
    <property type="entry name" value="Polysacc_deac_1"/>
    <property type="match status" value="1"/>
</dbReference>
<dbReference type="InterPro" id="IPR011330">
    <property type="entry name" value="Glyco_hydro/deAcase_b/a-brl"/>
</dbReference>
<dbReference type="GO" id="GO:0005975">
    <property type="term" value="P:carbohydrate metabolic process"/>
    <property type="evidence" value="ECO:0007669"/>
    <property type="project" value="InterPro"/>
</dbReference>
<evidence type="ECO:0000256" key="2">
    <source>
        <dbReference type="SAM" id="SignalP"/>
    </source>
</evidence>
<dbReference type="InterPro" id="IPR002509">
    <property type="entry name" value="NODB_dom"/>
</dbReference>
<evidence type="ECO:0000313" key="5">
    <source>
        <dbReference type="Proteomes" id="UP000318582"/>
    </source>
</evidence>
<organism evidence="4 5">
    <name type="scientific">Powellomyces hirtus</name>
    <dbReference type="NCBI Taxonomy" id="109895"/>
    <lineage>
        <taxon>Eukaryota</taxon>
        <taxon>Fungi</taxon>
        <taxon>Fungi incertae sedis</taxon>
        <taxon>Chytridiomycota</taxon>
        <taxon>Chytridiomycota incertae sedis</taxon>
        <taxon>Chytridiomycetes</taxon>
        <taxon>Spizellomycetales</taxon>
        <taxon>Powellomycetaceae</taxon>
        <taxon>Powellomyces</taxon>
    </lineage>
</organism>
<dbReference type="PANTHER" id="PTHR45985">
    <property type="match status" value="1"/>
</dbReference>
<gene>
    <name evidence="4" type="ORF">PhCBS80983_g05244</name>
</gene>
<evidence type="ECO:0000313" key="4">
    <source>
        <dbReference type="EMBL" id="TPX55530.1"/>
    </source>
</evidence>
<dbReference type="AlphaFoldDB" id="A0A507DXC5"/>
<dbReference type="Proteomes" id="UP000318582">
    <property type="component" value="Unassembled WGS sequence"/>
</dbReference>
<feature type="region of interest" description="Disordered" evidence="1">
    <location>
        <begin position="448"/>
        <end position="472"/>
    </location>
</feature>
<dbReference type="STRING" id="109895.A0A507DXC5"/>
<feature type="compositionally biased region" description="Low complexity" evidence="1">
    <location>
        <begin position="448"/>
        <end position="469"/>
    </location>
</feature>
<dbReference type="Gene3D" id="3.20.20.370">
    <property type="entry name" value="Glycoside hydrolase/deacetylase"/>
    <property type="match status" value="1"/>
</dbReference>
<accession>A0A507DXC5</accession>
<dbReference type="InterPro" id="IPR052740">
    <property type="entry name" value="CE4"/>
</dbReference>
<dbReference type="CDD" id="cd10919">
    <property type="entry name" value="CE4_CDA_like"/>
    <property type="match status" value="1"/>
</dbReference>
<feature type="domain" description="NodB homology" evidence="3">
    <location>
        <begin position="51"/>
        <end position="172"/>
    </location>
</feature>
<dbReference type="PANTHER" id="PTHR45985:SF3">
    <property type="entry name" value="CHITIN DEACETYLASE-LIKE 4"/>
    <property type="match status" value="1"/>
</dbReference>
<reference evidence="4 5" key="1">
    <citation type="journal article" date="2019" name="Sci. Rep.">
        <title>Comparative genomics of chytrid fungi reveal insights into the obligate biotrophic and pathogenic lifestyle of Synchytrium endobioticum.</title>
        <authorList>
            <person name="van de Vossenberg B.T.L.H."/>
            <person name="Warris S."/>
            <person name="Nguyen H.D.T."/>
            <person name="van Gent-Pelzer M.P.E."/>
            <person name="Joly D.L."/>
            <person name="van de Geest H.C."/>
            <person name="Bonants P.J.M."/>
            <person name="Smith D.S."/>
            <person name="Levesque C.A."/>
            <person name="van der Lee T.A.J."/>
        </authorList>
    </citation>
    <scope>NUCLEOTIDE SEQUENCE [LARGE SCALE GENOMIC DNA]</scope>
    <source>
        <strain evidence="4 5">CBS 809.83</strain>
    </source>
</reference>
<keyword evidence="5" id="KW-1185">Reference proteome</keyword>
<feature type="signal peptide" evidence="2">
    <location>
        <begin position="1"/>
        <end position="21"/>
    </location>
</feature>
<feature type="chain" id="PRO_5021386790" description="NodB homology domain-containing protein" evidence="2">
    <location>
        <begin position="22"/>
        <end position="501"/>
    </location>
</feature>
<keyword evidence="2" id="KW-0732">Signal</keyword>
<protein>
    <recommendedName>
        <fullName evidence="3">NodB homology domain-containing protein</fullName>
    </recommendedName>
</protein>